<dbReference type="InterPro" id="IPR016181">
    <property type="entry name" value="Acyl_CoA_acyltransferase"/>
</dbReference>
<sequence>MDLPEGLTARPYSAADLDAVFAVAAAQQQHDIGRVDVERADFEADWGRSSFAFDTMTMGVYDGDRMVAFAELIHDGRAEASVLPEYRRRGIGTALAHWAEDAARRQGYTSIGGPQPQGSDGERLLEKLGYEQRWTSWVLQVPEGTAVPHRDLPTGYALREATPDDYQAVHDVVEDAFLEWSVREREPLDDFLAVTVRRPGHEPWMLRVVTDPSGEIVGTAIVVMADDESGQVMEGYVERLAVRKDQRGQGLAQALLVDAFEQARQHGAPRSGLSTDSRTGALSLYEKVGMVVVDTWVNRGIEL</sequence>
<evidence type="ECO:0000313" key="5">
    <source>
        <dbReference type="Proteomes" id="UP000660668"/>
    </source>
</evidence>
<dbReference type="Pfam" id="PF00583">
    <property type="entry name" value="Acetyltransf_1"/>
    <property type="match status" value="2"/>
</dbReference>
<gene>
    <name evidence="4" type="ORF">ISU10_07880</name>
</gene>
<dbReference type="Proteomes" id="UP000660668">
    <property type="component" value="Unassembled WGS sequence"/>
</dbReference>
<dbReference type="SUPFAM" id="SSF55729">
    <property type="entry name" value="Acyl-CoA N-acyltransferases (Nat)"/>
    <property type="match status" value="2"/>
</dbReference>
<dbReference type="RefSeq" id="WP_194695825.1">
    <property type="nucleotide sequence ID" value="NZ_JADKPO010000008.1"/>
</dbReference>
<name>A0A930YI38_9ACTN</name>
<comment type="caution">
    <text evidence="4">The sequence shown here is derived from an EMBL/GenBank/DDBJ whole genome shotgun (WGS) entry which is preliminary data.</text>
</comment>
<dbReference type="Gene3D" id="3.40.630.30">
    <property type="match status" value="1"/>
</dbReference>
<dbReference type="InterPro" id="IPR000182">
    <property type="entry name" value="GNAT_dom"/>
</dbReference>
<feature type="domain" description="N-acetyltransferase" evidence="3">
    <location>
        <begin position="156"/>
        <end position="303"/>
    </location>
</feature>
<dbReference type="InterPro" id="IPR050832">
    <property type="entry name" value="Bact_Acetyltransf"/>
</dbReference>
<keyword evidence="2" id="KW-0012">Acyltransferase</keyword>
<keyword evidence="1" id="KW-0808">Transferase</keyword>
<dbReference type="PROSITE" id="PS51186">
    <property type="entry name" value="GNAT"/>
    <property type="match status" value="2"/>
</dbReference>
<proteinExistence type="predicted"/>
<reference evidence="4" key="1">
    <citation type="submission" date="2020-11" db="EMBL/GenBank/DDBJ databases">
        <title>Nocardioides cynanchi sp. nov., isolated from soil of rhizosphere of Cynanchum wilfordii.</title>
        <authorList>
            <person name="Lee J.-S."/>
            <person name="Suh M.K."/>
            <person name="Kim J.-S."/>
        </authorList>
    </citation>
    <scope>NUCLEOTIDE SEQUENCE</scope>
    <source>
        <strain evidence="4">KCTC 19276</strain>
    </source>
</reference>
<feature type="domain" description="N-acetyltransferase" evidence="3">
    <location>
        <begin position="7"/>
        <end position="148"/>
    </location>
</feature>
<keyword evidence="5" id="KW-1185">Reference proteome</keyword>
<accession>A0A930YI38</accession>
<dbReference type="GO" id="GO:0016747">
    <property type="term" value="F:acyltransferase activity, transferring groups other than amino-acyl groups"/>
    <property type="evidence" value="ECO:0007669"/>
    <property type="project" value="InterPro"/>
</dbReference>
<evidence type="ECO:0000256" key="1">
    <source>
        <dbReference type="ARBA" id="ARBA00022679"/>
    </source>
</evidence>
<dbReference type="CDD" id="cd04301">
    <property type="entry name" value="NAT_SF"/>
    <property type="match status" value="2"/>
</dbReference>
<dbReference type="PANTHER" id="PTHR43877:SF2">
    <property type="entry name" value="AMINOALKYLPHOSPHONATE N-ACETYLTRANSFERASE-RELATED"/>
    <property type="match status" value="1"/>
</dbReference>
<evidence type="ECO:0000259" key="3">
    <source>
        <dbReference type="PROSITE" id="PS51186"/>
    </source>
</evidence>
<protein>
    <submittedName>
        <fullName evidence="4">GNAT family N-acetyltransferase</fullName>
    </submittedName>
</protein>
<evidence type="ECO:0000256" key="2">
    <source>
        <dbReference type="ARBA" id="ARBA00023315"/>
    </source>
</evidence>
<evidence type="ECO:0000313" key="4">
    <source>
        <dbReference type="EMBL" id="MBF4767683.1"/>
    </source>
</evidence>
<dbReference type="AlphaFoldDB" id="A0A930YI38"/>
<dbReference type="PANTHER" id="PTHR43877">
    <property type="entry name" value="AMINOALKYLPHOSPHONATE N-ACETYLTRANSFERASE-RELATED-RELATED"/>
    <property type="match status" value="1"/>
</dbReference>
<dbReference type="EMBL" id="JADKPO010000008">
    <property type="protein sequence ID" value="MBF4767683.1"/>
    <property type="molecule type" value="Genomic_DNA"/>
</dbReference>
<organism evidence="4 5">
    <name type="scientific">Nocardioides agariphilus</name>
    <dbReference type="NCBI Taxonomy" id="433664"/>
    <lineage>
        <taxon>Bacteria</taxon>
        <taxon>Bacillati</taxon>
        <taxon>Actinomycetota</taxon>
        <taxon>Actinomycetes</taxon>
        <taxon>Propionibacteriales</taxon>
        <taxon>Nocardioidaceae</taxon>
        <taxon>Nocardioides</taxon>
    </lineage>
</organism>